<dbReference type="Pfam" id="PF00534">
    <property type="entry name" value="Glycos_transf_1"/>
    <property type="match status" value="1"/>
</dbReference>
<evidence type="ECO:0000259" key="3">
    <source>
        <dbReference type="Pfam" id="PF00534"/>
    </source>
</evidence>
<name>A0ABT2UHW6_9BACL</name>
<dbReference type="InterPro" id="IPR001296">
    <property type="entry name" value="Glyco_trans_1"/>
</dbReference>
<evidence type="ECO:0000256" key="1">
    <source>
        <dbReference type="ARBA" id="ARBA00022676"/>
    </source>
</evidence>
<evidence type="ECO:0000256" key="2">
    <source>
        <dbReference type="ARBA" id="ARBA00022679"/>
    </source>
</evidence>
<dbReference type="RefSeq" id="WP_262685415.1">
    <property type="nucleotide sequence ID" value="NZ_JAOQIO010000077.1"/>
</dbReference>
<protein>
    <submittedName>
        <fullName evidence="5">Glycosyltransferase family 4 protein</fullName>
    </submittedName>
</protein>
<sequence>MKIVHFTSVHHVYDTRITFKECSTLQNYGHDVRLIAAHDKNELINGIQVIGVGKGSSRRLTRMLFTTIRVFRECLRQDADIYHYHDPELMPIGLLLKILGKRVIYDVHEDVPRDIFSKGWIPDWLKKPVSLSVEAIERFVSKRMDAIIPATPFIAERFRTYNPHTYEIQNFPLLDELISHEGSKIKEHNNIAYIGSISEVRGIKDTIECLEQLNRIMPVNLLLGGNFSPPELLDQVRQLSGWKFVDYRGRVDREQFREIMSQSKLGLVVLHPEPNFIMSQPNKLFEYMSAGVPVLASDFPLWKQIVEGNQCGLCIPPMKPHLMANAIRYVLEHPEEAQRMGENGRQAAVTHYNWEPEGHKLNELYEQLMKPKFDNRNKRNRKQLTADSG</sequence>
<accession>A0ABT2UHW6</accession>
<dbReference type="InterPro" id="IPR028098">
    <property type="entry name" value="Glyco_trans_4-like_N"/>
</dbReference>
<gene>
    <name evidence="5" type="ORF">OB236_19205</name>
</gene>
<evidence type="ECO:0000313" key="5">
    <source>
        <dbReference type="EMBL" id="MCU6794238.1"/>
    </source>
</evidence>
<evidence type="ECO:0000259" key="4">
    <source>
        <dbReference type="Pfam" id="PF13439"/>
    </source>
</evidence>
<dbReference type="Proteomes" id="UP001652445">
    <property type="component" value="Unassembled WGS sequence"/>
</dbReference>
<feature type="domain" description="Glycosyl transferase family 1" evidence="3">
    <location>
        <begin position="184"/>
        <end position="346"/>
    </location>
</feature>
<reference evidence="5 6" key="1">
    <citation type="submission" date="2022-09" db="EMBL/GenBank/DDBJ databases">
        <authorList>
            <person name="Han X.L."/>
            <person name="Wang Q."/>
            <person name="Lu T."/>
        </authorList>
    </citation>
    <scope>NUCLEOTIDE SEQUENCE [LARGE SCALE GENOMIC DNA]</scope>
    <source>
        <strain evidence="5 6">WQ 127069</strain>
    </source>
</reference>
<dbReference type="EMBL" id="JAOQIO010000077">
    <property type="protein sequence ID" value="MCU6794238.1"/>
    <property type="molecule type" value="Genomic_DNA"/>
</dbReference>
<dbReference type="CDD" id="cd03794">
    <property type="entry name" value="GT4_WbuB-like"/>
    <property type="match status" value="1"/>
</dbReference>
<evidence type="ECO:0000313" key="6">
    <source>
        <dbReference type="Proteomes" id="UP001652445"/>
    </source>
</evidence>
<dbReference type="SUPFAM" id="SSF53756">
    <property type="entry name" value="UDP-Glycosyltransferase/glycogen phosphorylase"/>
    <property type="match status" value="1"/>
</dbReference>
<dbReference type="Gene3D" id="3.40.50.2000">
    <property type="entry name" value="Glycogen Phosphorylase B"/>
    <property type="match status" value="2"/>
</dbReference>
<dbReference type="PANTHER" id="PTHR12526">
    <property type="entry name" value="GLYCOSYLTRANSFERASE"/>
    <property type="match status" value="1"/>
</dbReference>
<dbReference type="Pfam" id="PF13439">
    <property type="entry name" value="Glyco_transf_4"/>
    <property type="match status" value="1"/>
</dbReference>
<comment type="caution">
    <text evidence="5">The sequence shown here is derived from an EMBL/GenBank/DDBJ whole genome shotgun (WGS) entry which is preliminary data.</text>
</comment>
<proteinExistence type="predicted"/>
<keyword evidence="6" id="KW-1185">Reference proteome</keyword>
<keyword evidence="1" id="KW-0328">Glycosyltransferase</keyword>
<organism evidence="5 6">
    <name type="scientific">Paenibacillus baimaensis</name>
    <dbReference type="NCBI Taxonomy" id="2982185"/>
    <lineage>
        <taxon>Bacteria</taxon>
        <taxon>Bacillati</taxon>
        <taxon>Bacillota</taxon>
        <taxon>Bacilli</taxon>
        <taxon>Bacillales</taxon>
        <taxon>Paenibacillaceae</taxon>
        <taxon>Paenibacillus</taxon>
    </lineage>
</organism>
<dbReference type="PANTHER" id="PTHR12526:SF629">
    <property type="entry name" value="TEICHURONIC ACID BIOSYNTHESIS GLYCOSYLTRANSFERASE TUAH-RELATED"/>
    <property type="match status" value="1"/>
</dbReference>
<keyword evidence="2" id="KW-0808">Transferase</keyword>
<feature type="domain" description="Glycosyltransferase subfamily 4-like N-terminal" evidence="4">
    <location>
        <begin position="22"/>
        <end position="162"/>
    </location>
</feature>